<dbReference type="GeneTree" id="ENSGT00390000004940"/>
<accession>A0A670ZIH5</accession>
<dbReference type="GO" id="GO:0019901">
    <property type="term" value="F:protein kinase binding"/>
    <property type="evidence" value="ECO:0007669"/>
    <property type="project" value="TreeGrafter"/>
</dbReference>
<keyword evidence="5" id="KW-1185">Reference proteome</keyword>
<organism evidence="4 5">
    <name type="scientific">Pseudonaja textilis</name>
    <name type="common">Eastern brown snake</name>
    <dbReference type="NCBI Taxonomy" id="8673"/>
    <lineage>
        <taxon>Eukaryota</taxon>
        <taxon>Metazoa</taxon>
        <taxon>Chordata</taxon>
        <taxon>Craniata</taxon>
        <taxon>Vertebrata</taxon>
        <taxon>Euteleostomi</taxon>
        <taxon>Lepidosauria</taxon>
        <taxon>Squamata</taxon>
        <taxon>Bifurcata</taxon>
        <taxon>Unidentata</taxon>
        <taxon>Episquamata</taxon>
        <taxon>Toxicofera</taxon>
        <taxon>Serpentes</taxon>
        <taxon>Colubroidea</taxon>
        <taxon>Elapidae</taxon>
        <taxon>Hydrophiinae</taxon>
        <taxon>Pseudonaja</taxon>
    </lineage>
</organism>
<dbReference type="PANTHER" id="PTHR31007">
    <property type="entry name" value="CALCIUM/CALMODULIN-DEPENDENT PROTEIN KINASE II INHIBITOR 2"/>
    <property type="match status" value="1"/>
</dbReference>
<dbReference type="GO" id="GO:0008427">
    <property type="term" value="F:calcium-dependent protein kinase inhibitor activity"/>
    <property type="evidence" value="ECO:0007669"/>
    <property type="project" value="TreeGrafter"/>
</dbReference>
<evidence type="ECO:0000313" key="4">
    <source>
        <dbReference type="Ensembl" id="ENSPTXP00000022614.1"/>
    </source>
</evidence>
<dbReference type="GO" id="GO:0014069">
    <property type="term" value="C:postsynaptic density"/>
    <property type="evidence" value="ECO:0007669"/>
    <property type="project" value="Ensembl"/>
</dbReference>
<proteinExistence type="inferred from homology"/>
<reference evidence="4" key="1">
    <citation type="submission" date="2025-08" db="UniProtKB">
        <authorList>
            <consortium name="Ensembl"/>
        </authorList>
    </citation>
    <scope>IDENTIFICATION</scope>
</reference>
<name>A0A670ZIH5_PSETE</name>
<dbReference type="PANTHER" id="PTHR31007:SF3">
    <property type="entry name" value="CALCIUM_CALMODULIN-DEPENDENT PROTEIN KINASE II INHIBITOR 1"/>
    <property type="match status" value="1"/>
</dbReference>
<dbReference type="Ensembl" id="ENSPTXT00000023310.1">
    <property type="protein sequence ID" value="ENSPTXP00000022614.1"/>
    <property type="gene ID" value="ENSPTXG00000015660.1"/>
</dbReference>
<comment type="similarity">
    <text evidence="1">Belongs to the CAMK2N family.</text>
</comment>
<protein>
    <submittedName>
        <fullName evidence="4">Calcium/calmodulin dependent protein kinase II inhibitor 1</fullName>
    </submittedName>
</protein>
<feature type="region of interest" description="Disordered" evidence="3">
    <location>
        <begin position="1"/>
        <end position="27"/>
    </location>
</feature>
<reference evidence="4" key="2">
    <citation type="submission" date="2025-09" db="UniProtKB">
        <authorList>
            <consortium name="Ensembl"/>
        </authorList>
    </citation>
    <scope>IDENTIFICATION</scope>
</reference>
<dbReference type="GO" id="GO:0050729">
    <property type="term" value="P:positive regulation of inflammatory response"/>
    <property type="evidence" value="ECO:0007669"/>
    <property type="project" value="Ensembl"/>
</dbReference>
<dbReference type="AlphaFoldDB" id="A0A670ZIH5"/>
<dbReference type="InterPro" id="IPR026779">
    <property type="entry name" value="Camk2n"/>
</dbReference>
<dbReference type="Pfam" id="PF15170">
    <property type="entry name" value="CaM-KIIN"/>
    <property type="match status" value="1"/>
</dbReference>
<keyword evidence="2" id="KW-0649">Protein kinase inhibitor</keyword>
<evidence type="ECO:0000313" key="5">
    <source>
        <dbReference type="Proteomes" id="UP000472273"/>
    </source>
</evidence>
<dbReference type="GO" id="GO:0007616">
    <property type="term" value="P:long-term memory"/>
    <property type="evidence" value="ECO:0007669"/>
    <property type="project" value="Ensembl"/>
</dbReference>
<sequence length="81" mass="8556">WSHVLPFSDPLTSKLSPRGEAGEGQPLGFACRLQDTSGFGGAGKRPPKLAQIGRSKCVVIEDDRIDDVLKSISEKPPPGGV</sequence>
<dbReference type="Proteomes" id="UP000472273">
    <property type="component" value="Unplaced"/>
</dbReference>
<evidence type="ECO:0000256" key="3">
    <source>
        <dbReference type="SAM" id="MobiDB-lite"/>
    </source>
</evidence>
<evidence type="ECO:0000256" key="1">
    <source>
        <dbReference type="ARBA" id="ARBA00009996"/>
    </source>
</evidence>
<gene>
    <name evidence="4" type="primary">CAMK2N1</name>
</gene>
<evidence type="ECO:0000256" key="2">
    <source>
        <dbReference type="ARBA" id="ARBA00023013"/>
    </source>
</evidence>